<gene>
    <name evidence="1" type="ORF">F2Q70_00003277</name>
</gene>
<reference evidence="1" key="1">
    <citation type="submission" date="2019-12" db="EMBL/GenBank/DDBJ databases">
        <title>Genome sequencing and annotation of Brassica cretica.</title>
        <authorList>
            <person name="Studholme D.J."/>
            <person name="Sarris P.F."/>
        </authorList>
    </citation>
    <scope>NUCLEOTIDE SEQUENCE</scope>
    <source>
        <strain evidence="1">PFS-102/07</strain>
        <tissue evidence="1">Leaf</tissue>
    </source>
</reference>
<proteinExistence type="predicted"/>
<protein>
    <submittedName>
        <fullName evidence="1">Uncharacterized protein</fullName>
    </submittedName>
</protein>
<comment type="caution">
    <text evidence="1">The sequence shown here is derived from an EMBL/GenBank/DDBJ whole genome shotgun (WGS) entry which is preliminary data.</text>
</comment>
<dbReference type="AlphaFoldDB" id="A0A8S9IQW5"/>
<name>A0A8S9IQW5_BRACR</name>
<dbReference type="EMBL" id="QGKY02001015">
    <property type="protein sequence ID" value="KAF2572214.1"/>
    <property type="molecule type" value="Genomic_DNA"/>
</dbReference>
<sequence length="131" mass="14722">MENDLASDREISVESDVVGAGEIEIKSDIAIVKPPIEVMCIESFFDDHNMGFKHSEMRNCTGDLVLVKKCNSSMPGQLHRPDPQIQGESNTIQLHSQKTDYYRHQGVCPAVPPPPNPTRLHWTSHRSLRCV</sequence>
<evidence type="ECO:0000313" key="1">
    <source>
        <dbReference type="EMBL" id="KAF2572214.1"/>
    </source>
</evidence>
<accession>A0A8S9IQW5</accession>
<organism evidence="1">
    <name type="scientific">Brassica cretica</name>
    <name type="common">Mustard</name>
    <dbReference type="NCBI Taxonomy" id="69181"/>
    <lineage>
        <taxon>Eukaryota</taxon>
        <taxon>Viridiplantae</taxon>
        <taxon>Streptophyta</taxon>
        <taxon>Embryophyta</taxon>
        <taxon>Tracheophyta</taxon>
        <taxon>Spermatophyta</taxon>
        <taxon>Magnoliopsida</taxon>
        <taxon>eudicotyledons</taxon>
        <taxon>Gunneridae</taxon>
        <taxon>Pentapetalae</taxon>
        <taxon>rosids</taxon>
        <taxon>malvids</taxon>
        <taxon>Brassicales</taxon>
        <taxon>Brassicaceae</taxon>
        <taxon>Brassiceae</taxon>
        <taxon>Brassica</taxon>
    </lineage>
</organism>